<dbReference type="SUPFAM" id="SSF55729">
    <property type="entry name" value="Acyl-CoA N-acyltransferases (Nat)"/>
    <property type="match status" value="1"/>
</dbReference>
<evidence type="ECO:0000259" key="1">
    <source>
        <dbReference type="PROSITE" id="PS51186"/>
    </source>
</evidence>
<dbReference type="AlphaFoldDB" id="A0A150QC08"/>
<protein>
    <recommendedName>
        <fullName evidence="1">N-acetyltransferase domain-containing protein</fullName>
    </recommendedName>
</protein>
<proteinExistence type="predicted"/>
<name>A0A150QC08_SORCE</name>
<organism evidence="2 3">
    <name type="scientific">Sorangium cellulosum</name>
    <name type="common">Polyangium cellulosum</name>
    <dbReference type="NCBI Taxonomy" id="56"/>
    <lineage>
        <taxon>Bacteria</taxon>
        <taxon>Pseudomonadati</taxon>
        <taxon>Myxococcota</taxon>
        <taxon>Polyangia</taxon>
        <taxon>Polyangiales</taxon>
        <taxon>Polyangiaceae</taxon>
        <taxon>Sorangium</taxon>
    </lineage>
</organism>
<sequence>MATGRAISDGSRRAWMFDVMVAPALRGLGVGEAVVRLLLDHPGVRGARSVHLGTQDAHTFYARSGFQHRADLPPPPFMSTEMVLTRTG</sequence>
<accession>A0A150QC08</accession>
<gene>
    <name evidence="2" type="ORF">BE15_20605</name>
</gene>
<comment type="caution">
    <text evidence="2">The sequence shown here is derived from an EMBL/GenBank/DDBJ whole genome shotgun (WGS) entry which is preliminary data.</text>
</comment>
<dbReference type="Pfam" id="PF00583">
    <property type="entry name" value="Acetyltransf_1"/>
    <property type="match status" value="1"/>
</dbReference>
<dbReference type="Gene3D" id="3.40.630.30">
    <property type="match status" value="1"/>
</dbReference>
<evidence type="ECO:0000313" key="3">
    <source>
        <dbReference type="Proteomes" id="UP000075260"/>
    </source>
</evidence>
<dbReference type="RefSeq" id="WP_061611062.1">
    <property type="nucleotide sequence ID" value="NZ_JEMA01000829.1"/>
</dbReference>
<dbReference type="EMBL" id="JEMA01000829">
    <property type="protein sequence ID" value="KYF65505.1"/>
    <property type="molecule type" value="Genomic_DNA"/>
</dbReference>
<dbReference type="GO" id="GO:0016747">
    <property type="term" value="F:acyltransferase activity, transferring groups other than amino-acyl groups"/>
    <property type="evidence" value="ECO:0007669"/>
    <property type="project" value="InterPro"/>
</dbReference>
<dbReference type="CDD" id="cd04301">
    <property type="entry name" value="NAT_SF"/>
    <property type="match status" value="1"/>
</dbReference>
<dbReference type="PANTHER" id="PTHR43233">
    <property type="entry name" value="FAMILY N-ACETYLTRANSFERASE, PUTATIVE (AFU_ORTHOLOGUE AFUA_6G03350)-RELATED"/>
    <property type="match status" value="1"/>
</dbReference>
<dbReference type="OrthoDB" id="9794935at2"/>
<dbReference type="PANTHER" id="PTHR43233:SF1">
    <property type="entry name" value="FAMILY N-ACETYLTRANSFERASE, PUTATIVE (AFU_ORTHOLOGUE AFUA_6G03350)-RELATED"/>
    <property type="match status" value="1"/>
</dbReference>
<dbReference type="PROSITE" id="PS51186">
    <property type="entry name" value="GNAT"/>
    <property type="match status" value="1"/>
</dbReference>
<dbReference type="InterPro" id="IPR053144">
    <property type="entry name" value="Acetyltransferase_Butenolide"/>
</dbReference>
<reference evidence="2 3" key="1">
    <citation type="submission" date="2014-02" db="EMBL/GenBank/DDBJ databases">
        <title>The small core and large imbalanced accessory genome model reveals a collaborative survival strategy of Sorangium cellulosum strains in nature.</title>
        <authorList>
            <person name="Han K."/>
            <person name="Peng R."/>
            <person name="Blom J."/>
            <person name="Li Y.-Z."/>
        </authorList>
    </citation>
    <scope>NUCLEOTIDE SEQUENCE [LARGE SCALE GENOMIC DNA]</scope>
    <source>
        <strain evidence="2 3">So0008-312</strain>
    </source>
</reference>
<feature type="domain" description="N-acetyltransferase" evidence="1">
    <location>
        <begin position="1"/>
        <end position="87"/>
    </location>
</feature>
<dbReference type="Proteomes" id="UP000075260">
    <property type="component" value="Unassembled WGS sequence"/>
</dbReference>
<evidence type="ECO:0000313" key="2">
    <source>
        <dbReference type="EMBL" id="KYF65505.1"/>
    </source>
</evidence>
<dbReference type="InterPro" id="IPR000182">
    <property type="entry name" value="GNAT_dom"/>
</dbReference>
<dbReference type="InterPro" id="IPR016181">
    <property type="entry name" value="Acyl_CoA_acyltransferase"/>
</dbReference>